<evidence type="ECO:0000256" key="2">
    <source>
        <dbReference type="ARBA" id="ARBA00023315"/>
    </source>
</evidence>
<protein>
    <submittedName>
        <fullName evidence="4">GNAT family N-acetyltransferase</fullName>
    </submittedName>
</protein>
<sequence>MLLPATIALRRATPDDAPALADLNAHVQRLHADAHPDQFSPVSHSAVQAFFDTALAGGPDLAWIAEIAEEPIGYLYAVEAHRDANPFTTEQHTLHVHHLAVAPTARRCGVGSSLLRAVVGHARDAGLDGLLLDSWTFNAEAHAFFRRFGFEPMQTRFALRL</sequence>
<dbReference type="SUPFAM" id="SSF55729">
    <property type="entry name" value="Acyl-CoA N-acyltransferases (Nat)"/>
    <property type="match status" value="1"/>
</dbReference>
<dbReference type="PROSITE" id="PS51186">
    <property type="entry name" value="GNAT"/>
    <property type="match status" value="1"/>
</dbReference>
<organism evidence="4 5">
    <name type="scientific">Kineococcus endophyticus</name>
    <dbReference type="NCBI Taxonomy" id="1181883"/>
    <lineage>
        <taxon>Bacteria</taxon>
        <taxon>Bacillati</taxon>
        <taxon>Actinomycetota</taxon>
        <taxon>Actinomycetes</taxon>
        <taxon>Kineosporiales</taxon>
        <taxon>Kineosporiaceae</taxon>
        <taxon>Kineococcus</taxon>
    </lineage>
</organism>
<keyword evidence="2" id="KW-0012">Acyltransferase</keyword>
<dbReference type="CDD" id="cd04301">
    <property type="entry name" value="NAT_SF"/>
    <property type="match status" value="1"/>
</dbReference>
<evidence type="ECO:0000259" key="3">
    <source>
        <dbReference type="PROSITE" id="PS51186"/>
    </source>
</evidence>
<reference evidence="4 5" key="1">
    <citation type="submission" date="2024-07" db="EMBL/GenBank/DDBJ databases">
        <authorList>
            <person name="Thanompreechachai J."/>
            <person name="Duangmal K."/>
        </authorList>
    </citation>
    <scope>NUCLEOTIDE SEQUENCE [LARGE SCALE GENOMIC DNA]</scope>
    <source>
        <strain evidence="4 5">KCTC 19886</strain>
    </source>
</reference>
<name>A0ABV3PC16_9ACTN</name>
<evidence type="ECO:0000313" key="4">
    <source>
        <dbReference type="EMBL" id="MEW9267194.1"/>
    </source>
</evidence>
<feature type="domain" description="N-acetyltransferase" evidence="3">
    <location>
        <begin position="7"/>
        <end position="161"/>
    </location>
</feature>
<dbReference type="InterPro" id="IPR016181">
    <property type="entry name" value="Acyl_CoA_acyltransferase"/>
</dbReference>
<comment type="caution">
    <text evidence="4">The sequence shown here is derived from an EMBL/GenBank/DDBJ whole genome shotgun (WGS) entry which is preliminary data.</text>
</comment>
<evidence type="ECO:0000313" key="5">
    <source>
        <dbReference type="Proteomes" id="UP001555826"/>
    </source>
</evidence>
<dbReference type="Pfam" id="PF00583">
    <property type="entry name" value="Acetyltransf_1"/>
    <property type="match status" value="1"/>
</dbReference>
<gene>
    <name evidence="4" type="ORF">AB1207_20775</name>
</gene>
<keyword evidence="5" id="KW-1185">Reference proteome</keyword>
<dbReference type="Gene3D" id="3.40.630.30">
    <property type="match status" value="1"/>
</dbReference>
<accession>A0ABV3PC16</accession>
<evidence type="ECO:0000256" key="1">
    <source>
        <dbReference type="ARBA" id="ARBA00022679"/>
    </source>
</evidence>
<dbReference type="RefSeq" id="WP_367640432.1">
    <property type="nucleotide sequence ID" value="NZ_JBFNQN010000016.1"/>
</dbReference>
<dbReference type="InterPro" id="IPR000182">
    <property type="entry name" value="GNAT_dom"/>
</dbReference>
<dbReference type="PANTHER" id="PTHR43877">
    <property type="entry name" value="AMINOALKYLPHOSPHONATE N-ACETYLTRANSFERASE-RELATED-RELATED"/>
    <property type="match status" value="1"/>
</dbReference>
<keyword evidence="1" id="KW-0808">Transferase</keyword>
<proteinExistence type="predicted"/>
<dbReference type="Proteomes" id="UP001555826">
    <property type="component" value="Unassembled WGS sequence"/>
</dbReference>
<dbReference type="InterPro" id="IPR050832">
    <property type="entry name" value="Bact_Acetyltransf"/>
</dbReference>
<dbReference type="EMBL" id="JBFNQN010000016">
    <property type="protein sequence ID" value="MEW9267194.1"/>
    <property type="molecule type" value="Genomic_DNA"/>
</dbReference>